<dbReference type="Gene3D" id="3.30.479.30">
    <property type="entry name" value="Band 7 domain"/>
    <property type="match status" value="1"/>
</dbReference>
<evidence type="ECO:0000259" key="8">
    <source>
        <dbReference type="SMART" id="SM00244"/>
    </source>
</evidence>
<gene>
    <name evidence="9" type="primary">hflK</name>
    <name evidence="9" type="ORF">DI626_05210</name>
</gene>
<dbReference type="Pfam" id="PF12221">
    <property type="entry name" value="HflK_N"/>
    <property type="match status" value="1"/>
</dbReference>
<feature type="domain" description="Band 7" evidence="8">
    <location>
        <begin position="87"/>
        <end position="269"/>
    </location>
</feature>
<dbReference type="Pfam" id="PF01145">
    <property type="entry name" value="Band_7"/>
    <property type="match status" value="1"/>
</dbReference>
<name>A0A2W5A125_9BACT</name>
<dbReference type="SMART" id="SM00244">
    <property type="entry name" value="PHB"/>
    <property type="match status" value="1"/>
</dbReference>
<dbReference type="CDD" id="cd03404">
    <property type="entry name" value="SPFH_HflK"/>
    <property type="match status" value="1"/>
</dbReference>
<dbReference type="InterPro" id="IPR050710">
    <property type="entry name" value="Band7/mec-2_domain"/>
</dbReference>
<feature type="region of interest" description="Disordered" evidence="7">
    <location>
        <begin position="374"/>
        <end position="397"/>
    </location>
</feature>
<dbReference type="GO" id="GO:0016020">
    <property type="term" value="C:membrane"/>
    <property type="evidence" value="ECO:0007669"/>
    <property type="project" value="UniProtKB-SubCell"/>
</dbReference>
<dbReference type="PANTHER" id="PTHR43327">
    <property type="entry name" value="STOMATIN-LIKE PROTEIN 2, MITOCHONDRIAL"/>
    <property type="match status" value="1"/>
</dbReference>
<feature type="compositionally biased region" description="Gly residues" evidence="7">
    <location>
        <begin position="31"/>
        <end position="42"/>
    </location>
</feature>
<evidence type="ECO:0000256" key="7">
    <source>
        <dbReference type="SAM" id="MobiDB-lite"/>
    </source>
</evidence>
<keyword evidence="9" id="KW-0645">Protease</keyword>
<keyword evidence="5" id="KW-0472">Membrane</keyword>
<accession>A0A2W5A125</accession>
<protein>
    <recommendedName>
        <fullName evidence="6">Protein HflK</fullName>
    </recommendedName>
</protein>
<evidence type="ECO:0000256" key="4">
    <source>
        <dbReference type="ARBA" id="ARBA00022989"/>
    </source>
</evidence>
<evidence type="ECO:0000256" key="3">
    <source>
        <dbReference type="ARBA" id="ARBA00022692"/>
    </source>
</evidence>
<comment type="similarity">
    <text evidence="2 6">Belongs to the band 7/mec-2 family. HflK subfamily.</text>
</comment>
<dbReference type="NCBIfam" id="TIGR01933">
    <property type="entry name" value="hflK"/>
    <property type="match status" value="1"/>
</dbReference>
<evidence type="ECO:0000313" key="9">
    <source>
        <dbReference type="EMBL" id="PZO86932.1"/>
    </source>
</evidence>
<organism evidence="9 10">
    <name type="scientific">Micavibrio aeruginosavorus</name>
    <dbReference type="NCBI Taxonomy" id="349221"/>
    <lineage>
        <taxon>Bacteria</taxon>
        <taxon>Pseudomonadati</taxon>
        <taxon>Bdellovibrionota</taxon>
        <taxon>Bdellovibrionia</taxon>
        <taxon>Bdellovibrionales</taxon>
        <taxon>Pseudobdellovibrionaceae</taxon>
        <taxon>Micavibrio</taxon>
    </lineage>
</organism>
<dbReference type="GO" id="GO:0006508">
    <property type="term" value="P:proteolysis"/>
    <property type="evidence" value="ECO:0007669"/>
    <property type="project" value="UniProtKB-KW"/>
</dbReference>
<dbReference type="Proteomes" id="UP000249557">
    <property type="component" value="Unassembled WGS sequence"/>
</dbReference>
<dbReference type="EMBL" id="QFNK01000083">
    <property type="protein sequence ID" value="PZO86932.1"/>
    <property type="molecule type" value="Genomic_DNA"/>
</dbReference>
<proteinExistence type="inferred from homology"/>
<dbReference type="InterPro" id="IPR020980">
    <property type="entry name" value="Membrane_HflK_N"/>
</dbReference>
<dbReference type="AlphaFoldDB" id="A0A2W5A125"/>
<comment type="caution">
    <text evidence="9">The sequence shown here is derived from an EMBL/GenBank/DDBJ whole genome shotgun (WGS) entry which is preliminary data.</text>
</comment>
<comment type="subcellular location">
    <subcellularLocation>
        <location evidence="1">Membrane</location>
        <topology evidence="1">Single-pass membrane protein</topology>
    </subcellularLocation>
</comment>
<dbReference type="GO" id="GO:0008233">
    <property type="term" value="F:peptidase activity"/>
    <property type="evidence" value="ECO:0007669"/>
    <property type="project" value="UniProtKB-KW"/>
</dbReference>
<keyword evidence="4" id="KW-1133">Transmembrane helix</keyword>
<reference evidence="9 10" key="1">
    <citation type="submission" date="2017-08" db="EMBL/GenBank/DDBJ databases">
        <title>Infants hospitalized years apart are colonized by the same room-sourced microbial strains.</title>
        <authorList>
            <person name="Brooks B."/>
            <person name="Olm M.R."/>
            <person name="Firek B.A."/>
            <person name="Baker R."/>
            <person name="Thomas B.C."/>
            <person name="Morowitz M.J."/>
            <person name="Banfield J.F."/>
        </authorList>
    </citation>
    <scope>NUCLEOTIDE SEQUENCE [LARGE SCALE GENOMIC DNA]</scope>
    <source>
        <strain evidence="9">S2_018_000_R2_104</strain>
    </source>
</reference>
<evidence type="ECO:0000256" key="2">
    <source>
        <dbReference type="ARBA" id="ARBA00006971"/>
    </source>
</evidence>
<evidence type="ECO:0000256" key="1">
    <source>
        <dbReference type="ARBA" id="ARBA00004167"/>
    </source>
</evidence>
<dbReference type="InterPro" id="IPR001107">
    <property type="entry name" value="Band_7"/>
</dbReference>
<comment type="function">
    <text evidence="6">HflC and HflK could encode or regulate a protease.</text>
</comment>
<feature type="region of interest" description="Disordered" evidence="7">
    <location>
        <begin position="1"/>
        <end position="50"/>
    </location>
</feature>
<dbReference type="InterPro" id="IPR036013">
    <property type="entry name" value="Band_7/SPFH_dom_sf"/>
</dbReference>
<dbReference type="InterPro" id="IPR010201">
    <property type="entry name" value="HflK"/>
</dbReference>
<comment type="subunit">
    <text evidence="6">HflC and HflK may interact to form a multimeric complex.</text>
</comment>
<evidence type="ECO:0000313" key="10">
    <source>
        <dbReference type="Proteomes" id="UP000249557"/>
    </source>
</evidence>
<sequence length="397" mass="43051">MAWDDKGGKGRNPWGSPPSGDDGNKGRSPWGTGGGGNGGGKGPTPPDFDDLFKNFQDNLRGIFPQNSGGGRLILAGTGVIAALWLSSGFFIVNPGEHAVVQRFGAWNRTVDTEGLKYHLPAPFEAMNKFNVNEIRTMNIGFSGVSGRAQSASATRDVPEESLMLTSDFNIVDLDFVIQWNISSAEDFVFNIENPENTLRKVAQSAIREVVGQTRMFPIITTERGRVADNAKAIMQQILDDYKSGINITQVLINSARVHPDVQTAFQDVQAAKQDGEDVQNRAQAYQEDILPKARGAATRVVQEAEAYRDSVIARATGDAERFNSVLKAYQSGQDVTRERMYIETMESVLGNSQKIILDSGKNGAVPYLPLNELPRMAPAAGGKPNALSNDTDNSKGE</sequence>
<evidence type="ECO:0000256" key="6">
    <source>
        <dbReference type="RuleBase" id="RU364113"/>
    </source>
</evidence>
<evidence type="ECO:0000256" key="5">
    <source>
        <dbReference type="ARBA" id="ARBA00023136"/>
    </source>
</evidence>
<keyword evidence="9" id="KW-0378">Hydrolase</keyword>
<dbReference type="SUPFAM" id="SSF117892">
    <property type="entry name" value="Band 7/SPFH domain"/>
    <property type="match status" value="1"/>
</dbReference>
<dbReference type="PANTHER" id="PTHR43327:SF2">
    <property type="entry name" value="MODULATOR OF FTSH PROTEASE HFLK"/>
    <property type="match status" value="1"/>
</dbReference>
<keyword evidence="3" id="KW-0812">Transmembrane</keyword>